<sequence length="197" mass="22330">VEDTDRQYDHLYQDDCVAVIAIILGHVNLCACLCLIYSAFSRWRASSLSISTRIPLYFSILEVCQSFNIGGISNSILYLMNEGIPSHDNLRPISERIHTTITTKIERLSTFNTSTLSISPKSITVPMAVFIPSIFNPDNPTFGCDSIYGINLNIDDYNEKQQQSDRDKKNRYLSDTDSSIQTDTSDIEEEIYLAIRR</sequence>
<feature type="non-terminal residue" evidence="1">
    <location>
        <position position="1"/>
    </location>
</feature>
<evidence type="ECO:0000313" key="1">
    <source>
        <dbReference type="EMBL" id="CAG8707164.1"/>
    </source>
</evidence>
<protein>
    <submittedName>
        <fullName evidence="1">9033_t:CDS:1</fullName>
    </submittedName>
</protein>
<gene>
    <name evidence="1" type="ORF">RPERSI_LOCUS10300</name>
</gene>
<keyword evidence="2" id="KW-1185">Reference proteome</keyword>
<dbReference type="Proteomes" id="UP000789920">
    <property type="component" value="Unassembled WGS sequence"/>
</dbReference>
<comment type="caution">
    <text evidence="1">The sequence shown here is derived from an EMBL/GenBank/DDBJ whole genome shotgun (WGS) entry which is preliminary data.</text>
</comment>
<name>A0ACA9PKQ6_9GLOM</name>
<proteinExistence type="predicted"/>
<dbReference type="EMBL" id="CAJVQC010020301">
    <property type="protein sequence ID" value="CAG8707164.1"/>
    <property type="molecule type" value="Genomic_DNA"/>
</dbReference>
<reference evidence="1" key="1">
    <citation type="submission" date="2021-06" db="EMBL/GenBank/DDBJ databases">
        <authorList>
            <person name="Kallberg Y."/>
            <person name="Tangrot J."/>
            <person name="Rosling A."/>
        </authorList>
    </citation>
    <scope>NUCLEOTIDE SEQUENCE</scope>
    <source>
        <strain evidence="1">MA461A</strain>
    </source>
</reference>
<evidence type="ECO:0000313" key="2">
    <source>
        <dbReference type="Proteomes" id="UP000789920"/>
    </source>
</evidence>
<accession>A0ACA9PKQ6</accession>
<organism evidence="1 2">
    <name type="scientific">Racocetra persica</name>
    <dbReference type="NCBI Taxonomy" id="160502"/>
    <lineage>
        <taxon>Eukaryota</taxon>
        <taxon>Fungi</taxon>
        <taxon>Fungi incertae sedis</taxon>
        <taxon>Mucoromycota</taxon>
        <taxon>Glomeromycotina</taxon>
        <taxon>Glomeromycetes</taxon>
        <taxon>Diversisporales</taxon>
        <taxon>Gigasporaceae</taxon>
        <taxon>Racocetra</taxon>
    </lineage>
</organism>